<evidence type="ECO:0000313" key="2">
    <source>
        <dbReference type="EMBL" id="KMQ79134.1"/>
    </source>
</evidence>
<dbReference type="Proteomes" id="UP000242951">
    <property type="component" value="Unassembled WGS sequence"/>
</dbReference>
<keyword evidence="3" id="KW-1185">Reference proteome</keyword>
<evidence type="ECO:0000313" key="3">
    <source>
        <dbReference type="Proteomes" id="UP000242951"/>
    </source>
</evidence>
<gene>
    <name evidence="2" type="ORF">BPMI_00566</name>
</gene>
<reference evidence="2 3" key="1">
    <citation type="submission" date="2015-06" db="EMBL/GenBank/DDBJ databases">
        <title>Comparative genomics of Burkholderia leaf nodule symbionts.</title>
        <authorList>
            <person name="Carlier A."/>
            <person name="Eberl L."/>
            <person name="Pinto-Carbo M."/>
        </authorList>
    </citation>
    <scope>NUCLEOTIDE SEQUENCE [LARGE SCALE GENOMIC DNA]</scope>
    <source>
        <strain evidence="2 3">UZHbot3</strain>
    </source>
</reference>
<protein>
    <submittedName>
        <fullName evidence="2">Uncharacterized protein</fullName>
    </submittedName>
</protein>
<evidence type="ECO:0000256" key="1">
    <source>
        <dbReference type="SAM" id="MobiDB-lite"/>
    </source>
</evidence>
<feature type="region of interest" description="Disordered" evidence="1">
    <location>
        <begin position="91"/>
        <end position="114"/>
    </location>
</feature>
<proteinExistence type="predicted"/>
<feature type="compositionally biased region" description="Acidic residues" evidence="1">
    <location>
        <begin position="91"/>
        <end position="100"/>
    </location>
</feature>
<accession>A0ABR5HKH9</accession>
<name>A0ABR5HKH9_9BURK</name>
<organism evidence="2 3">
    <name type="scientific">Candidatus Burkholderia pumila</name>
    <dbReference type="NCBI Taxonomy" id="1090375"/>
    <lineage>
        <taxon>Bacteria</taxon>
        <taxon>Pseudomonadati</taxon>
        <taxon>Pseudomonadota</taxon>
        <taxon>Betaproteobacteria</taxon>
        <taxon>Burkholderiales</taxon>
        <taxon>Burkholderiaceae</taxon>
        <taxon>Burkholderia</taxon>
    </lineage>
</organism>
<feature type="compositionally biased region" description="Polar residues" evidence="1">
    <location>
        <begin position="102"/>
        <end position="114"/>
    </location>
</feature>
<sequence length="114" mass="12797">MQYFTPLIDQTLSRTRETTLSILSINDIALRDHLREQMSDTLTQRPKCGCGAPVYELAFCDDCKTPHLLAEDSNGQFLQRSPYANDEFEVSYEGNGEDQPDASASCTSLRRPSC</sequence>
<dbReference type="EMBL" id="LELG01000269">
    <property type="protein sequence ID" value="KMQ79134.1"/>
    <property type="molecule type" value="Genomic_DNA"/>
</dbReference>
<comment type="caution">
    <text evidence="2">The sequence shown here is derived from an EMBL/GenBank/DDBJ whole genome shotgun (WGS) entry which is preliminary data.</text>
</comment>